<dbReference type="InterPro" id="IPR013083">
    <property type="entry name" value="Znf_RING/FYVE/PHD"/>
</dbReference>
<keyword evidence="3" id="KW-0862">Zinc</keyword>
<dbReference type="GO" id="GO:0008270">
    <property type="term" value="F:zinc ion binding"/>
    <property type="evidence" value="ECO:0007669"/>
    <property type="project" value="UniProtKB-KW"/>
</dbReference>
<dbReference type="Pfam" id="PF13445">
    <property type="entry name" value="zf-RING_UBOX"/>
    <property type="match status" value="1"/>
</dbReference>
<dbReference type="SMART" id="SM00184">
    <property type="entry name" value="RING"/>
    <property type="match status" value="1"/>
</dbReference>
<dbReference type="GO" id="GO:0043161">
    <property type="term" value="P:proteasome-mediated ubiquitin-dependent protein catabolic process"/>
    <property type="evidence" value="ECO:0007669"/>
    <property type="project" value="TreeGrafter"/>
</dbReference>
<feature type="domain" description="RING-type" evidence="6">
    <location>
        <begin position="97"/>
        <end position="136"/>
    </location>
</feature>
<evidence type="ECO:0000259" key="6">
    <source>
        <dbReference type="PROSITE" id="PS50089"/>
    </source>
</evidence>
<dbReference type="SUPFAM" id="SSF57850">
    <property type="entry name" value="RING/U-box"/>
    <property type="match status" value="1"/>
</dbReference>
<dbReference type="Proteomes" id="UP000596661">
    <property type="component" value="Chromosome 4"/>
</dbReference>
<proteinExistence type="predicted"/>
<accession>A0A803PG74</accession>
<organism evidence="7 8">
    <name type="scientific">Cannabis sativa</name>
    <name type="common">Hemp</name>
    <name type="synonym">Marijuana</name>
    <dbReference type="NCBI Taxonomy" id="3483"/>
    <lineage>
        <taxon>Eukaryota</taxon>
        <taxon>Viridiplantae</taxon>
        <taxon>Streptophyta</taxon>
        <taxon>Embryophyta</taxon>
        <taxon>Tracheophyta</taxon>
        <taxon>Spermatophyta</taxon>
        <taxon>Magnoliopsida</taxon>
        <taxon>eudicotyledons</taxon>
        <taxon>Gunneridae</taxon>
        <taxon>Pentapetalae</taxon>
        <taxon>rosids</taxon>
        <taxon>fabids</taxon>
        <taxon>Rosales</taxon>
        <taxon>Cannabaceae</taxon>
        <taxon>Cannabis</taxon>
    </lineage>
</organism>
<dbReference type="InterPro" id="IPR001841">
    <property type="entry name" value="Znf_RING"/>
</dbReference>
<evidence type="ECO:0000313" key="7">
    <source>
        <dbReference type="EnsemblPlants" id="cds.evm.model.04.2271"/>
    </source>
</evidence>
<dbReference type="AlphaFoldDB" id="A0A803PG74"/>
<dbReference type="PANTHER" id="PTHR15898">
    <property type="entry name" value="BIFUNCTIONAL APOPTOSIS REGULATOR"/>
    <property type="match status" value="1"/>
</dbReference>
<evidence type="ECO:0000256" key="4">
    <source>
        <dbReference type="PROSITE-ProRule" id="PRU00175"/>
    </source>
</evidence>
<keyword evidence="8" id="KW-1185">Reference proteome</keyword>
<dbReference type="InterPro" id="IPR017907">
    <property type="entry name" value="Znf_RING_CS"/>
</dbReference>
<evidence type="ECO:0000256" key="3">
    <source>
        <dbReference type="ARBA" id="ARBA00022833"/>
    </source>
</evidence>
<evidence type="ECO:0000256" key="5">
    <source>
        <dbReference type="SAM" id="MobiDB-lite"/>
    </source>
</evidence>
<dbReference type="Gramene" id="evm.model.04.2271">
    <property type="protein sequence ID" value="cds.evm.model.04.2271"/>
    <property type="gene ID" value="evm.TU.04.2271"/>
</dbReference>
<dbReference type="Gene3D" id="3.30.40.10">
    <property type="entry name" value="Zinc/RING finger domain, C3HC4 (zinc finger)"/>
    <property type="match status" value="1"/>
</dbReference>
<dbReference type="PROSITE" id="PS00518">
    <property type="entry name" value="ZF_RING_1"/>
    <property type="match status" value="1"/>
</dbReference>
<keyword evidence="2 4" id="KW-0863">Zinc-finger</keyword>
<reference evidence="7" key="1">
    <citation type="submission" date="2018-11" db="EMBL/GenBank/DDBJ databases">
        <authorList>
            <person name="Grassa J C."/>
        </authorList>
    </citation>
    <scope>NUCLEOTIDE SEQUENCE [LARGE SCALE GENOMIC DNA]</scope>
</reference>
<evidence type="ECO:0000313" key="8">
    <source>
        <dbReference type="Proteomes" id="UP000596661"/>
    </source>
</evidence>
<dbReference type="InterPro" id="IPR027370">
    <property type="entry name" value="Znf-RING_euk"/>
</dbReference>
<dbReference type="EnsemblPlants" id="evm.model.04.2271">
    <property type="protein sequence ID" value="cds.evm.model.04.2271"/>
    <property type="gene ID" value="evm.TU.04.2271"/>
</dbReference>
<dbReference type="GO" id="GO:0061630">
    <property type="term" value="F:ubiquitin protein ligase activity"/>
    <property type="evidence" value="ECO:0007669"/>
    <property type="project" value="TreeGrafter"/>
</dbReference>
<reference evidence="7" key="2">
    <citation type="submission" date="2021-03" db="UniProtKB">
        <authorList>
            <consortium name="EnsemblPlants"/>
        </authorList>
    </citation>
    <scope>IDENTIFICATION</scope>
</reference>
<evidence type="ECO:0000256" key="1">
    <source>
        <dbReference type="ARBA" id="ARBA00022723"/>
    </source>
</evidence>
<protein>
    <recommendedName>
        <fullName evidence="6">RING-type domain-containing protein</fullName>
    </recommendedName>
</protein>
<sequence length="202" mass="23012">MGYFSPQFDDNACYNSANQVRFRYQVQHGGDFKQVTGTVQDTSCGDIKQLESRSQVQDQCLIIPEKDPDENSAFEMNIPKEQHKGNFKQITMEDVLCAGCKQLLFRPMVLNCGHVYCESCLVVETSDKMNRCQVCQSLHPKGLLNVCLELNQFLEQCFPKEYAFRRDSAQLKKINFKDPSMIPNSKEGSKKLEMDNGGVTLM</sequence>
<evidence type="ECO:0000256" key="2">
    <source>
        <dbReference type="ARBA" id="ARBA00022771"/>
    </source>
</evidence>
<dbReference type="PANTHER" id="PTHR15898:SF13">
    <property type="entry name" value="BIFUNCTIONAL APOPTOSIS REGULATOR"/>
    <property type="match status" value="1"/>
</dbReference>
<name>A0A803PG74_CANSA</name>
<feature type="region of interest" description="Disordered" evidence="5">
    <location>
        <begin position="181"/>
        <end position="202"/>
    </location>
</feature>
<dbReference type="EMBL" id="UZAU01000406">
    <property type="status" value="NOT_ANNOTATED_CDS"/>
    <property type="molecule type" value="Genomic_DNA"/>
</dbReference>
<keyword evidence="1" id="KW-0479">Metal-binding</keyword>
<dbReference type="PROSITE" id="PS50089">
    <property type="entry name" value="ZF_RING_2"/>
    <property type="match status" value="1"/>
</dbReference>